<evidence type="ECO:0000313" key="2">
    <source>
        <dbReference type="EMBL" id="CAI9261755.1"/>
    </source>
</evidence>
<feature type="domain" description="Endoplasmic reticulum resident protein 29 C-terminal" evidence="1">
    <location>
        <begin position="57"/>
        <end position="131"/>
    </location>
</feature>
<dbReference type="GO" id="GO:0005783">
    <property type="term" value="C:endoplasmic reticulum"/>
    <property type="evidence" value="ECO:0007669"/>
    <property type="project" value="InterPro"/>
</dbReference>
<organism evidence="2 3">
    <name type="scientific">Lactuca saligna</name>
    <name type="common">Willowleaf lettuce</name>
    <dbReference type="NCBI Taxonomy" id="75948"/>
    <lineage>
        <taxon>Eukaryota</taxon>
        <taxon>Viridiplantae</taxon>
        <taxon>Streptophyta</taxon>
        <taxon>Embryophyta</taxon>
        <taxon>Tracheophyta</taxon>
        <taxon>Spermatophyta</taxon>
        <taxon>Magnoliopsida</taxon>
        <taxon>eudicotyledons</taxon>
        <taxon>Gunneridae</taxon>
        <taxon>Pentapetalae</taxon>
        <taxon>asterids</taxon>
        <taxon>campanulids</taxon>
        <taxon>Asterales</taxon>
        <taxon>Asteraceae</taxon>
        <taxon>Cichorioideae</taxon>
        <taxon>Cichorieae</taxon>
        <taxon>Lactucinae</taxon>
        <taxon>Lactuca</taxon>
    </lineage>
</organism>
<keyword evidence="3" id="KW-1185">Reference proteome</keyword>
<evidence type="ECO:0000313" key="3">
    <source>
        <dbReference type="Proteomes" id="UP001177003"/>
    </source>
</evidence>
<dbReference type="Proteomes" id="UP001177003">
    <property type="component" value="Chromosome 0"/>
</dbReference>
<gene>
    <name evidence="2" type="ORF">LSALG_LOCUS2530</name>
</gene>
<reference evidence="2" key="1">
    <citation type="submission" date="2023-04" db="EMBL/GenBank/DDBJ databases">
        <authorList>
            <person name="Vijverberg K."/>
            <person name="Xiong W."/>
            <person name="Schranz E."/>
        </authorList>
    </citation>
    <scope>NUCLEOTIDE SEQUENCE</scope>
</reference>
<dbReference type="SUPFAM" id="SSF47933">
    <property type="entry name" value="ERP29 C domain-like"/>
    <property type="match status" value="1"/>
</dbReference>
<dbReference type="InterPro" id="IPR011679">
    <property type="entry name" value="ERp29_C"/>
</dbReference>
<name>A0AA35UZD9_LACSI</name>
<dbReference type="Pfam" id="PF07749">
    <property type="entry name" value="ERp29"/>
    <property type="match status" value="1"/>
</dbReference>
<dbReference type="AlphaFoldDB" id="A0AA35UZD9"/>
<accession>A0AA35UZD9</accession>
<proteinExistence type="predicted"/>
<sequence>MNFDRPLHLFPCSIEASITVRLLFCLQKPADTPLSSTSSGLDFASTMVYESLAAAYKNEKDVVISNLDVDNYKDLSEKYGKIYVKDAKSSLSKGCDYANNEIQHLERILSKSISPTKAYEFTLKKNILSAFA</sequence>
<protein>
    <recommendedName>
        <fullName evidence="1">Endoplasmic reticulum resident protein 29 C-terminal domain-containing protein</fullName>
    </recommendedName>
</protein>
<evidence type="ECO:0000259" key="1">
    <source>
        <dbReference type="Pfam" id="PF07749"/>
    </source>
</evidence>
<dbReference type="EMBL" id="OX465086">
    <property type="protein sequence ID" value="CAI9261755.1"/>
    <property type="molecule type" value="Genomic_DNA"/>
</dbReference>
<dbReference type="Gene3D" id="1.20.1150.12">
    <property type="entry name" value="Endoplasmic reticulum resident protein 29, C-terminal domain"/>
    <property type="match status" value="1"/>
</dbReference>
<dbReference type="InterPro" id="IPR036356">
    <property type="entry name" value="ERp29_C_sf"/>
</dbReference>